<reference evidence="1" key="1">
    <citation type="submission" date="2020-04" db="EMBL/GenBank/DDBJ databases">
        <authorList>
            <person name="Chiriac C."/>
            <person name="Salcher M."/>
            <person name="Ghai R."/>
            <person name="Kavagutti S V."/>
        </authorList>
    </citation>
    <scope>NUCLEOTIDE SEQUENCE</scope>
</reference>
<sequence>MMTDKLGYQQVAAATAVIKPTPAGLFSVTCIVAGAVTVYDSASAASGTILYTKTMAVGEIATWASHGIAANNGLVVVAAGTVNVAYT</sequence>
<dbReference type="EMBL" id="LR796163">
    <property type="protein sequence ID" value="CAB4122719.1"/>
    <property type="molecule type" value="Genomic_DNA"/>
</dbReference>
<protein>
    <submittedName>
        <fullName evidence="1">Uncharacterized protein</fullName>
    </submittedName>
</protein>
<dbReference type="EMBL" id="LR796241">
    <property type="protein sequence ID" value="CAB4130738.1"/>
    <property type="molecule type" value="Genomic_DNA"/>
</dbReference>
<proteinExistence type="predicted"/>
<gene>
    <name evidence="2" type="ORF">UFOVP126_13</name>
    <name evidence="1" type="ORF">UFOVP37_48</name>
</gene>
<accession>A0A6J5KR27</accession>
<organism evidence="1">
    <name type="scientific">uncultured Caudovirales phage</name>
    <dbReference type="NCBI Taxonomy" id="2100421"/>
    <lineage>
        <taxon>Viruses</taxon>
        <taxon>Duplodnaviria</taxon>
        <taxon>Heunggongvirae</taxon>
        <taxon>Uroviricota</taxon>
        <taxon>Caudoviricetes</taxon>
        <taxon>Peduoviridae</taxon>
        <taxon>Maltschvirus</taxon>
        <taxon>Maltschvirus maltsch</taxon>
    </lineage>
</organism>
<evidence type="ECO:0000313" key="1">
    <source>
        <dbReference type="EMBL" id="CAB4122719.1"/>
    </source>
</evidence>
<evidence type="ECO:0000313" key="2">
    <source>
        <dbReference type="EMBL" id="CAB4130738.1"/>
    </source>
</evidence>
<name>A0A6J5KR27_9CAUD</name>